<protein>
    <recommendedName>
        <fullName evidence="4">DUF5723 domain-containing protein</fullName>
    </recommendedName>
</protein>
<keyword evidence="3" id="KW-1185">Reference proteome</keyword>
<evidence type="ECO:0008006" key="4">
    <source>
        <dbReference type="Google" id="ProtNLM"/>
    </source>
</evidence>
<keyword evidence="1" id="KW-0732">Signal</keyword>
<feature type="chain" id="PRO_5011595747" description="DUF5723 domain-containing protein" evidence="1">
    <location>
        <begin position="22"/>
        <end position="437"/>
    </location>
</feature>
<dbReference type="AlphaFoldDB" id="A0A1I5FGP8"/>
<accession>A0A1I5FGP8</accession>
<name>A0A1I5FGP8_9BACT</name>
<dbReference type="Proteomes" id="UP000199564">
    <property type="component" value="Unassembled WGS sequence"/>
</dbReference>
<evidence type="ECO:0000313" key="3">
    <source>
        <dbReference type="Proteomes" id="UP000199564"/>
    </source>
</evidence>
<dbReference type="RefSeq" id="WP_091653003.1">
    <property type="nucleotide sequence ID" value="NZ_FOVW01000004.1"/>
</dbReference>
<dbReference type="STRING" id="226506.SAMN04488519_104368"/>
<reference evidence="3" key="1">
    <citation type="submission" date="2016-10" db="EMBL/GenBank/DDBJ databases">
        <authorList>
            <person name="Varghese N."/>
            <person name="Submissions S."/>
        </authorList>
    </citation>
    <scope>NUCLEOTIDE SEQUENCE [LARGE SCALE GENOMIC DNA]</scope>
    <source>
        <strain evidence="3">DSM 15282</strain>
    </source>
</reference>
<evidence type="ECO:0000313" key="2">
    <source>
        <dbReference type="EMBL" id="SFO22471.1"/>
    </source>
</evidence>
<dbReference type="EMBL" id="FOVW01000004">
    <property type="protein sequence ID" value="SFO22471.1"/>
    <property type="molecule type" value="Genomic_DNA"/>
</dbReference>
<sequence>MKKITFAFFISLLCLKTSLQAQNFVGGNIGQYSGIFGVLENPALAKDDSYKLDVNLFAVSGFLGNDYVAIDFSDWNSFRDGFNFDTDLSRNPNPRNKFFGNGDVLGPSALFQLNSTSGLAISTRFRTFFNIYNLDGEIYDLASSVDINSDFGVTLEQLSGTGHGWGEVGLSYARTLINSNQLELNAGVTLKYLIGGGGVFGYSQRLQANYASSNKALTTSGSLDYAYTEGFENDSFSLSSGSSGLGADLGISFKIPSSDQSLSSYKLKGGISITDLGKVSYDNSTFFDYDLNATINSDEFRNKTLDEVLADNYPGSESRRNLDFQLPTAFRAFVDLPVTSGLFVSLQTAVSLREFGENPSSSLINFITLNPRFEKKWFSIYSPLSFRQYQSGPAWGLGFRAGPVMLGSGSILSNLLASNSYSTDLYVGLRIPIYSKQ</sequence>
<gene>
    <name evidence="2" type="ORF">SAMN04488519_104368</name>
</gene>
<feature type="signal peptide" evidence="1">
    <location>
        <begin position="1"/>
        <end position="21"/>
    </location>
</feature>
<evidence type="ECO:0000256" key="1">
    <source>
        <dbReference type="SAM" id="SignalP"/>
    </source>
</evidence>
<proteinExistence type="predicted"/>
<organism evidence="2 3">
    <name type="scientific">Algoriphagus ornithinivorans</name>
    <dbReference type="NCBI Taxonomy" id="226506"/>
    <lineage>
        <taxon>Bacteria</taxon>
        <taxon>Pseudomonadati</taxon>
        <taxon>Bacteroidota</taxon>
        <taxon>Cytophagia</taxon>
        <taxon>Cytophagales</taxon>
        <taxon>Cyclobacteriaceae</taxon>
        <taxon>Algoriphagus</taxon>
    </lineage>
</organism>